<gene>
    <name evidence="2" type="ORF">K0M31_006936</name>
</gene>
<dbReference type="PRINTS" id="PR00633">
    <property type="entry name" value="RCCNDNSATION"/>
</dbReference>
<dbReference type="PROSITE" id="PS00626">
    <property type="entry name" value="RCC1_2"/>
    <property type="match status" value="1"/>
</dbReference>
<dbReference type="InterPro" id="IPR000408">
    <property type="entry name" value="Reg_chr_condens"/>
</dbReference>
<dbReference type="GO" id="GO:0061630">
    <property type="term" value="F:ubiquitin protein ligase activity"/>
    <property type="evidence" value="ECO:0007669"/>
    <property type="project" value="TreeGrafter"/>
</dbReference>
<dbReference type="EMBL" id="JAHYIQ010000019">
    <property type="protein sequence ID" value="KAK1123906.1"/>
    <property type="molecule type" value="Genomic_DNA"/>
</dbReference>
<accession>A0AA40FRZ1</accession>
<dbReference type="PANTHER" id="PTHR45943:SF1">
    <property type="entry name" value="E3 UBIQUITIN-PROTEIN LIGASE MYCBP2"/>
    <property type="match status" value="1"/>
</dbReference>
<dbReference type="PANTHER" id="PTHR45943">
    <property type="entry name" value="E3 UBIQUITIN-PROTEIN LIGASE MYCBP2"/>
    <property type="match status" value="1"/>
</dbReference>
<reference evidence="2" key="1">
    <citation type="submission" date="2021-10" db="EMBL/GenBank/DDBJ databases">
        <title>Melipona bicolor Genome sequencing and assembly.</title>
        <authorList>
            <person name="Araujo N.S."/>
            <person name="Arias M.C."/>
        </authorList>
    </citation>
    <scope>NUCLEOTIDE SEQUENCE</scope>
    <source>
        <strain evidence="2">USP_2M_L1-L4_2017</strain>
        <tissue evidence="2">Whole body</tissue>
    </source>
</reference>
<feature type="repeat" description="RCC1" evidence="1">
    <location>
        <begin position="18"/>
        <end position="67"/>
    </location>
</feature>
<dbReference type="GO" id="GO:0007411">
    <property type="term" value="P:axon guidance"/>
    <property type="evidence" value="ECO:0007669"/>
    <property type="project" value="TreeGrafter"/>
</dbReference>
<comment type="caution">
    <text evidence="2">The sequence shown here is derived from an EMBL/GenBank/DDBJ whole genome shotgun (WGS) entry which is preliminary data.</text>
</comment>
<dbReference type="AlphaFoldDB" id="A0AA40FRZ1"/>
<dbReference type="GO" id="GO:0005886">
    <property type="term" value="C:plasma membrane"/>
    <property type="evidence" value="ECO:0007669"/>
    <property type="project" value="TreeGrafter"/>
</dbReference>
<dbReference type="InterPro" id="IPR009091">
    <property type="entry name" value="RCC1/BLIP-II"/>
</dbReference>
<evidence type="ECO:0000313" key="2">
    <source>
        <dbReference type="EMBL" id="KAK1123906.1"/>
    </source>
</evidence>
<dbReference type="GO" id="GO:0008582">
    <property type="term" value="P:regulation of synaptic assembly at neuromuscular junction"/>
    <property type="evidence" value="ECO:0007669"/>
    <property type="project" value="TreeGrafter"/>
</dbReference>
<proteinExistence type="predicted"/>
<evidence type="ECO:0000313" key="3">
    <source>
        <dbReference type="Proteomes" id="UP001177670"/>
    </source>
</evidence>
<keyword evidence="3" id="KW-1185">Reference proteome</keyword>
<dbReference type="Gene3D" id="2.130.10.30">
    <property type="entry name" value="Regulator of chromosome condensation 1/beta-lactamase-inhibitor protein II"/>
    <property type="match status" value="1"/>
</dbReference>
<organism evidence="2 3">
    <name type="scientific">Melipona bicolor</name>
    <dbReference type="NCBI Taxonomy" id="60889"/>
    <lineage>
        <taxon>Eukaryota</taxon>
        <taxon>Metazoa</taxon>
        <taxon>Ecdysozoa</taxon>
        <taxon>Arthropoda</taxon>
        <taxon>Hexapoda</taxon>
        <taxon>Insecta</taxon>
        <taxon>Pterygota</taxon>
        <taxon>Neoptera</taxon>
        <taxon>Endopterygota</taxon>
        <taxon>Hymenoptera</taxon>
        <taxon>Apocrita</taxon>
        <taxon>Aculeata</taxon>
        <taxon>Apoidea</taxon>
        <taxon>Anthophila</taxon>
        <taxon>Apidae</taxon>
        <taxon>Melipona</taxon>
    </lineage>
</organism>
<dbReference type="Pfam" id="PF00415">
    <property type="entry name" value="RCC1"/>
    <property type="match status" value="1"/>
</dbReference>
<sequence>MKFNNYIVLRAVILLQNGEVYTFGSNIYGQLGVGDLVAHGGAVHVKLPGIAVQVAAGSNHTVVLTSKGEVFTFGAYQVCVKFYCL</sequence>
<name>A0AA40FRZ1_9HYME</name>
<dbReference type="GO" id="GO:0005634">
    <property type="term" value="C:nucleus"/>
    <property type="evidence" value="ECO:0007669"/>
    <property type="project" value="TreeGrafter"/>
</dbReference>
<protein>
    <submittedName>
        <fullName evidence="2">Uncharacterized protein</fullName>
    </submittedName>
</protein>
<dbReference type="SUPFAM" id="SSF50985">
    <property type="entry name" value="RCC1/BLIP-II"/>
    <property type="match status" value="1"/>
</dbReference>
<dbReference type="PROSITE" id="PS50012">
    <property type="entry name" value="RCC1_3"/>
    <property type="match status" value="1"/>
</dbReference>
<dbReference type="Proteomes" id="UP001177670">
    <property type="component" value="Unassembled WGS sequence"/>
</dbReference>
<evidence type="ECO:0000256" key="1">
    <source>
        <dbReference type="PROSITE-ProRule" id="PRU00235"/>
    </source>
</evidence>